<keyword evidence="1" id="KW-0255">Endonuclease</keyword>
<evidence type="ECO:0000313" key="1">
    <source>
        <dbReference type="EMBL" id="BDI30489.1"/>
    </source>
</evidence>
<dbReference type="InterPro" id="IPR036237">
    <property type="entry name" value="Xyl_isomerase-like_sf"/>
</dbReference>
<dbReference type="GO" id="GO:0004519">
    <property type="term" value="F:endonuclease activity"/>
    <property type="evidence" value="ECO:0007669"/>
    <property type="project" value="UniProtKB-KW"/>
</dbReference>
<dbReference type="RefSeq" id="WP_125205969.1">
    <property type="nucleotide sequence ID" value="NZ_AP025739.1"/>
</dbReference>
<dbReference type="InterPro" id="IPR050312">
    <property type="entry name" value="IolE/XylAMocC-like"/>
</dbReference>
<dbReference type="EMBL" id="AP025739">
    <property type="protein sequence ID" value="BDI30489.1"/>
    <property type="molecule type" value="Genomic_DNA"/>
</dbReference>
<dbReference type="InterPro" id="IPR013022">
    <property type="entry name" value="Xyl_isomerase-like_TIM-brl"/>
</dbReference>
<name>A0A402CVP9_9BACT</name>
<dbReference type="Pfam" id="PF01261">
    <property type="entry name" value="AP_endonuc_2"/>
    <property type="match status" value="1"/>
</dbReference>
<keyword evidence="1" id="KW-0378">Hydrolase</keyword>
<dbReference type="PANTHER" id="PTHR12110">
    <property type="entry name" value="HYDROXYPYRUVATE ISOMERASE"/>
    <property type="match status" value="1"/>
</dbReference>
<dbReference type="PANTHER" id="PTHR12110:SF52">
    <property type="entry name" value="XYLOSE ISOMERASE"/>
    <property type="match status" value="1"/>
</dbReference>
<protein>
    <submittedName>
        <fullName evidence="1">Endonuclease</fullName>
    </submittedName>
</protein>
<sequence>MRLGIGSYTYAWAIGVPGHMPERPLSALGLLERARALGVGVVQYCDNLPLLELDAAELEELIARAGEYGVEIELGARGLSGDNVLGHLALARRLKAKFVRFVVDKDGDEPSPEEALARIQQFLPEFIEAGVLFAIENHDRFPASVLQWMIEALGDRHSGICLDTVNSMGALETPRDVVPSLAPYTVNLHVKDFRIGRIPGMMGFEVTGCAAGQGMLDIPWVLDHLRGAGRDVNAILELWTPAAGSLEATIAQEHRWAESSVAYMRTLIPD</sequence>
<evidence type="ECO:0000313" key="2">
    <source>
        <dbReference type="Proteomes" id="UP000287394"/>
    </source>
</evidence>
<gene>
    <name evidence="1" type="ORF">CCAX7_25400</name>
</gene>
<organism evidence="1 2">
    <name type="scientific">Capsulimonas corticalis</name>
    <dbReference type="NCBI Taxonomy" id="2219043"/>
    <lineage>
        <taxon>Bacteria</taxon>
        <taxon>Bacillati</taxon>
        <taxon>Armatimonadota</taxon>
        <taxon>Armatimonadia</taxon>
        <taxon>Capsulimonadales</taxon>
        <taxon>Capsulimonadaceae</taxon>
        <taxon>Capsulimonas</taxon>
    </lineage>
</organism>
<dbReference type="Proteomes" id="UP000287394">
    <property type="component" value="Chromosome"/>
</dbReference>
<dbReference type="SUPFAM" id="SSF51658">
    <property type="entry name" value="Xylose isomerase-like"/>
    <property type="match status" value="1"/>
</dbReference>
<accession>A0A402CVP9</accession>
<dbReference type="Gene3D" id="3.20.20.150">
    <property type="entry name" value="Divalent-metal-dependent TIM barrel enzymes"/>
    <property type="match status" value="1"/>
</dbReference>
<keyword evidence="2" id="KW-1185">Reference proteome</keyword>
<reference evidence="1 2" key="1">
    <citation type="journal article" date="2019" name="Int. J. Syst. Evol. Microbiol.">
        <title>Capsulimonas corticalis gen. nov., sp. nov., an aerobic capsulated bacterium, of a novel bacterial order, Capsulimonadales ord. nov., of the class Armatimonadia of the phylum Armatimonadetes.</title>
        <authorList>
            <person name="Li J."/>
            <person name="Kudo C."/>
            <person name="Tonouchi A."/>
        </authorList>
    </citation>
    <scope>NUCLEOTIDE SEQUENCE [LARGE SCALE GENOMIC DNA]</scope>
    <source>
        <strain evidence="1 2">AX-7</strain>
    </source>
</reference>
<proteinExistence type="predicted"/>
<keyword evidence="1" id="KW-0540">Nuclease</keyword>
<dbReference type="AlphaFoldDB" id="A0A402CVP9"/>
<dbReference type="KEGG" id="ccot:CCAX7_25400"/>
<dbReference type="OrthoDB" id="256906at2"/>